<comment type="similarity">
    <text evidence="2">Belongs to the nematode receptor-like protein srd family.</text>
</comment>
<accession>A0A8R1YFI7</accession>
<evidence type="ECO:0000256" key="1">
    <source>
        <dbReference type="ARBA" id="ARBA00004141"/>
    </source>
</evidence>
<organism evidence="6 7">
    <name type="scientific">Pristionchus pacificus</name>
    <name type="common">Parasitic nematode worm</name>
    <dbReference type="NCBI Taxonomy" id="54126"/>
    <lineage>
        <taxon>Eukaryota</taxon>
        <taxon>Metazoa</taxon>
        <taxon>Ecdysozoa</taxon>
        <taxon>Nematoda</taxon>
        <taxon>Chromadorea</taxon>
        <taxon>Rhabditida</taxon>
        <taxon>Rhabditina</taxon>
        <taxon>Diplogasteromorpha</taxon>
        <taxon>Diplogasteroidea</taxon>
        <taxon>Neodiplogasteridae</taxon>
        <taxon>Pristionchus</taxon>
    </lineage>
</organism>
<reference evidence="7" key="1">
    <citation type="journal article" date="2008" name="Nat. Genet.">
        <title>The Pristionchus pacificus genome provides a unique perspective on nematode lifestyle and parasitism.</title>
        <authorList>
            <person name="Dieterich C."/>
            <person name="Clifton S.W."/>
            <person name="Schuster L.N."/>
            <person name="Chinwalla A."/>
            <person name="Delehaunty K."/>
            <person name="Dinkelacker I."/>
            <person name="Fulton L."/>
            <person name="Fulton R."/>
            <person name="Godfrey J."/>
            <person name="Minx P."/>
            <person name="Mitreva M."/>
            <person name="Roeseler W."/>
            <person name="Tian H."/>
            <person name="Witte H."/>
            <person name="Yang S.P."/>
            <person name="Wilson R.K."/>
            <person name="Sommer R.J."/>
        </authorList>
    </citation>
    <scope>NUCLEOTIDE SEQUENCE [LARGE SCALE GENOMIC DNA]</scope>
    <source>
        <strain evidence="7">PS312</strain>
    </source>
</reference>
<keyword evidence="5" id="KW-0472">Membrane</keyword>
<dbReference type="OrthoDB" id="5803780at2759"/>
<evidence type="ECO:0000256" key="2">
    <source>
        <dbReference type="ARBA" id="ARBA00009166"/>
    </source>
</evidence>
<sequence length="308" mass="35531">MPTVMDTLHSTVISALDLTAITANIVLVYAIATRLLFVDGSQLYVYVGACSHVGIWFCHLCQSVHTFFVCHSTVILLHSFCFRLYILRDKLVKVSIPTMRTTILICAVLYCPTLFFMSLFYASFEYTPPDLMRELHFDEYPTTWNSHYTETKFVVAMIFVVFLSPSAMVVLFFVRRRLLVEISKSKSDSKEHHANIARALTYQMLLPAGLALACVAWLSSLAEIWKDEMAERLVMTLSSLFALFSPLINLTFLPPYRRMFGRKKPATTIGRIMKICVHQSLNDCDYDKNRIIHNNWRERRGLKSEERR</sequence>
<dbReference type="PANTHER" id="PTHR22945">
    <property type="entry name" value="SERPENTINE RECEPTOR, CLASS D DELTA"/>
    <property type="match status" value="1"/>
</dbReference>
<dbReference type="PANTHER" id="PTHR22945:SF40">
    <property type="entry name" value="SERPENTINE RECEPTOR, CLASS D (DELTA)-RELATED"/>
    <property type="match status" value="1"/>
</dbReference>
<keyword evidence="3" id="KW-0812">Transmembrane</keyword>
<comment type="subcellular location">
    <subcellularLocation>
        <location evidence="1">Membrane</location>
        <topology evidence="1">Multi-pass membrane protein</topology>
    </subcellularLocation>
</comment>
<evidence type="ECO:0000313" key="6">
    <source>
        <dbReference type="EnsemblMetazoa" id="PPA15527.1"/>
    </source>
</evidence>
<evidence type="ECO:0000313" key="7">
    <source>
        <dbReference type="Proteomes" id="UP000005239"/>
    </source>
</evidence>
<protein>
    <submittedName>
        <fullName evidence="6">G protein-coupled receptor</fullName>
    </submittedName>
</protein>
<dbReference type="EnsemblMetazoa" id="PPA15527.1">
    <property type="protein sequence ID" value="PPA15527.1"/>
    <property type="gene ID" value="WBGene00105081"/>
</dbReference>
<dbReference type="InterPro" id="IPR050920">
    <property type="entry name" value="Nematode_rcpt-like_delta"/>
</dbReference>
<dbReference type="Proteomes" id="UP000005239">
    <property type="component" value="Unassembled WGS sequence"/>
</dbReference>
<dbReference type="Gene3D" id="1.20.1070.10">
    <property type="entry name" value="Rhodopsin 7-helix transmembrane proteins"/>
    <property type="match status" value="1"/>
</dbReference>
<dbReference type="AlphaFoldDB" id="A0A2A6CPZ3"/>
<dbReference type="SUPFAM" id="SSF81321">
    <property type="entry name" value="Family A G protein-coupled receptor-like"/>
    <property type="match status" value="1"/>
</dbReference>
<evidence type="ECO:0000256" key="5">
    <source>
        <dbReference type="ARBA" id="ARBA00023136"/>
    </source>
</evidence>
<keyword evidence="4" id="KW-1133">Transmembrane helix</keyword>
<dbReference type="InterPro" id="IPR019421">
    <property type="entry name" value="7TM_GPCR_serpentine_rcpt_Srd"/>
</dbReference>
<accession>A0A2A6CPZ3</accession>
<name>A0A2A6CPZ3_PRIPA</name>
<reference evidence="6" key="2">
    <citation type="submission" date="2022-06" db="UniProtKB">
        <authorList>
            <consortium name="EnsemblMetazoa"/>
        </authorList>
    </citation>
    <scope>IDENTIFICATION</scope>
    <source>
        <strain evidence="6">PS312</strain>
    </source>
</reference>
<evidence type="ECO:0000256" key="4">
    <source>
        <dbReference type="ARBA" id="ARBA00022989"/>
    </source>
</evidence>
<evidence type="ECO:0000256" key="3">
    <source>
        <dbReference type="ARBA" id="ARBA00022692"/>
    </source>
</evidence>
<dbReference type="GO" id="GO:0016020">
    <property type="term" value="C:membrane"/>
    <property type="evidence" value="ECO:0007669"/>
    <property type="project" value="UniProtKB-SubCell"/>
</dbReference>
<gene>
    <name evidence="6" type="primary">WBGene00105081</name>
</gene>
<proteinExistence type="inferred from homology"/>
<dbReference type="Pfam" id="PF10317">
    <property type="entry name" value="7TM_GPCR_Srd"/>
    <property type="match status" value="1"/>
</dbReference>
<keyword evidence="7" id="KW-1185">Reference proteome</keyword>